<dbReference type="EMBL" id="CAJVCH010017973">
    <property type="protein sequence ID" value="CAG7684130.1"/>
    <property type="molecule type" value="Genomic_DNA"/>
</dbReference>
<feature type="non-terminal residue" evidence="1">
    <location>
        <position position="1"/>
    </location>
</feature>
<proteinExistence type="predicted"/>
<reference evidence="1" key="1">
    <citation type="submission" date="2021-06" db="EMBL/GenBank/DDBJ databases">
        <authorList>
            <person name="Hodson N. C."/>
            <person name="Mongue J. A."/>
            <person name="Jaron S. K."/>
        </authorList>
    </citation>
    <scope>NUCLEOTIDE SEQUENCE</scope>
</reference>
<keyword evidence="2" id="KW-1185">Reference proteome</keyword>
<evidence type="ECO:0000313" key="1">
    <source>
        <dbReference type="EMBL" id="CAG7684130.1"/>
    </source>
</evidence>
<comment type="caution">
    <text evidence="1">The sequence shown here is derived from an EMBL/GenBank/DDBJ whole genome shotgun (WGS) entry which is preliminary data.</text>
</comment>
<accession>A0A8J2NTC7</accession>
<name>A0A8J2NTC7_9HEXA</name>
<dbReference type="Proteomes" id="UP000708208">
    <property type="component" value="Unassembled WGS sequence"/>
</dbReference>
<gene>
    <name evidence="1" type="ORF">AFUS01_LOCUS3056</name>
</gene>
<organism evidence="1 2">
    <name type="scientific">Allacma fusca</name>
    <dbReference type="NCBI Taxonomy" id="39272"/>
    <lineage>
        <taxon>Eukaryota</taxon>
        <taxon>Metazoa</taxon>
        <taxon>Ecdysozoa</taxon>
        <taxon>Arthropoda</taxon>
        <taxon>Hexapoda</taxon>
        <taxon>Collembola</taxon>
        <taxon>Symphypleona</taxon>
        <taxon>Sminthuridae</taxon>
        <taxon>Allacma</taxon>
    </lineage>
</organism>
<evidence type="ECO:0000313" key="2">
    <source>
        <dbReference type="Proteomes" id="UP000708208"/>
    </source>
</evidence>
<protein>
    <submittedName>
        <fullName evidence="1">Uncharacterized protein</fullName>
    </submittedName>
</protein>
<sequence length="14" mass="1636">SFLTFLKSQIARPQ</sequence>